<dbReference type="PANTHER" id="PTHR42928:SF5">
    <property type="entry name" value="BLR1237 PROTEIN"/>
    <property type="match status" value="1"/>
</dbReference>
<dbReference type="AlphaFoldDB" id="A0A853G9T6"/>
<evidence type="ECO:0000256" key="1">
    <source>
        <dbReference type="ARBA" id="ARBA00006987"/>
    </source>
</evidence>
<feature type="signal peptide" evidence="2">
    <location>
        <begin position="1"/>
        <end position="23"/>
    </location>
</feature>
<sequence length="323" mass="34188">MKMKWLAAAMLAAGAQLVSSAHAQGSYPGKSIKILVPFSPGSLVDTIARLYSDKLSERLGQPVVVENKVGSGGIIATRTLLQAPADGYTLQMVSSSHAINATLYKDLPYDTANDLSCVGLVASSPTVISISPSLKITSVKDFVEHVKKRPGKMNYGSGGIGTAAHLAGEYFVSRTGTEMVHVPYKGVQEAVMEIIGGRIDLAFPPVSIAMPQMQAGKLTGLAVTGAERSPLLPDTPTAQEAGLEGFEYQIWYALLAPKRTPEPVMQRLATELKAVSALPEIREKLVAQGITPRDPVLGECDDYIKAQIAEQGELVKASGATAK</sequence>
<keyword evidence="4" id="KW-1185">Reference proteome</keyword>
<dbReference type="Gene3D" id="3.40.190.150">
    <property type="entry name" value="Bordetella uptake gene, domain 1"/>
    <property type="match status" value="1"/>
</dbReference>
<dbReference type="Pfam" id="PF03401">
    <property type="entry name" value="TctC"/>
    <property type="match status" value="1"/>
</dbReference>
<organism evidence="3 4">
    <name type="scientific">Parapusillimonas granuli</name>
    <dbReference type="NCBI Taxonomy" id="380911"/>
    <lineage>
        <taxon>Bacteria</taxon>
        <taxon>Pseudomonadati</taxon>
        <taxon>Pseudomonadota</taxon>
        <taxon>Betaproteobacteria</taxon>
        <taxon>Burkholderiales</taxon>
        <taxon>Alcaligenaceae</taxon>
        <taxon>Parapusillimonas</taxon>
    </lineage>
</organism>
<comment type="similarity">
    <text evidence="1">Belongs to the UPF0065 (bug) family.</text>
</comment>
<comment type="caution">
    <text evidence="3">The sequence shown here is derived from an EMBL/GenBank/DDBJ whole genome shotgun (WGS) entry which is preliminary data.</text>
</comment>
<dbReference type="InterPro" id="IPR042100">
    <property type="entry name" value="Bug_dom1"/>
</dbReference>
<proteinExistence type="inferred from homology"/>
<dbReference type="Proteomes" id="UP000559809">
    <property type="component" value="Unassembled WGS sequence"/>
</dbReference>
<dbReference type="PANTHER" id="PTHR42928">
    <property type="entry name" value="TRICARBOXYLATE-BINDING PROTEIN"/>
    <property type="match status" value="1"/>
</dbReference>
<gene>
    <name evidence="3" type="ORF">H0A72_19515</name>
</gene>
<evidence type="ECO:0000256" key="2">
    <source>
        <dbReference type="SAM" id="SignalP"/>
    </source>
</evidence>
<evidence type="ECO:0000313" key="3">
    <source>
        <dbReference type="EMBL" id="NYT51506.1"/>
    </source>
</evidence>
<accession>A0A853G9T6</accession>
<name>A0A853G9T6_9BURK</name>
<keyword evidence="2" id="KW-0732">Signal</keyword>
<feature type="chain" id="PRO_5032541651" evidence="2">
    <location>
        <begin position="24"/>
        <end position="323"/>
    </location>
</feature>
<evidence type="ECO:0000313" key="4">
    <source>
        <dbReference type="Proteomes" id="UP000559809"/>
    </source>
</evidence>
<dbReference type="RefSeq" id="WP_180158183.1">
    <property type="nucleotide sequence ID" value="NZ_JACCEM010000012.1"/>
</dbReference>
<reference evidence="3 4" key="1">
    <citation type="submission" date="2020-07" db="EMBL/GenBank/DDBJ databases">
        <title>Taxonomic revisions and descriptions of new bacterial species based on genomic comparisons in the high-G+C-content subgroup of the family Alcaligenaceae.</title>
        <authorList>
            <person name="Szabo A."/>
            <person name="Felfoldi T."/>
        </authorList>
    </citation>
    <scope>NUCLEOTIDE SEQUENCE [LARGE SCALE GENOMIC DNA]</scope>
    <source>
        <strain evidence="3 4">LMG 24012</strain>
    </source>
</reference>
<dbReference type="PIRSF" id="PIRSF017082">
    <property type="entry name" value="YflP"/>
    <property type="match status" value="1"/>
</dbReference>
<dbReference type="InterPro" id="IPR005064">
    <property type="entry name" value="BUG"/>
</dbReference>
<dbReference type="EMBL" id="JACCEM010000012">
    <property type="protein sequence ID" value="NYT51506.1"/>
    <property type="molecule type" value="Genomic_DNA"/>
</dbReference>
<dbReference type="CDD" id="cd13578">
    <property type="entry name" value="PBP2_Bug27"/>
    <property type="match status" value="1"/>
</dbReference>
<dbReference type="Gene3D" id="3.40.190.10">
    <property type="entry name" value="Periplasmic binding protein-like II"/>
    <property type="match status" value="1"/>
</dbReference>
<protein>
    <submittedName>
        <fullName evidence="3">Tripartite tricarboxylate transporter substrate binding protein</fullName>
    </submittedName>
</protein>
<dbReference type="SUPFAM" id="SSF53850">
    <property type="entry name" value="Periplasmic binding protein-like II"/>
    <property type="match status" value="1"/>
</dbReference>